<feature type="transmembrane region" description="Helical" evidence="12">
    <location>
        <begin position="71"/>
        <end position="94"/>
    </location>
</feature>
<feature type="transmembrane region" description="Helical" evidence="12">
    <location>
        <begin position="100"/>
        <end position="125"/>
    </location>
</feature>
<dbReference type="PANTHER" id="PTHR28259">
    <property type="entry name" value="FLUORIDE EXPORT PROTEIN 1-RELATED"/>
    <property type="match status" value="1"/>
</dbReference>
<dbReference type="InterPro" id="IPR003691">
    <property type="entry name" value="FluC"/>
</dbReference>
<keyword evidence="3" id="KW-0997">Cell inner membrane</keyword>
<evidence type="ECO:0000256" key="7">
    <source>
        <dbReference type="ARBA" id="ARBA00023065"/>
    </source>
</evidence>
<evidence type="ECO:0000256" key="10">
    <source>
        <dbReference type="ARBA" id="ARBA00035120"/>
    </source>
</evidence>
<name>A0A9W6CRM4_XANFL</name>
<proteinExistence type="inferred from homology"/>
<dbReference type="EMBL" id="BSDO01000021">
    <property type="protein sequence ID" value="GLI25579.1"/>
    <property type="molecule type" value="Genomic_DNA"/>
</dbReference>
<dbReference type="Proteomes" id="UP001144397">
    <property type="component" value="Unassembled WGS sequence"/>
</dbReference>
<evidence type="ECO:0000256" key="4">
    <source>
        <dbReference type="ARBA" id="ARBA00022692"/>
    </source>
</evidence>
<comment type="caution">
    <text evidence="13">The sequence shown here is derived from an EMBL/GenBank/DDBJ whole genome shotgun (WGS) entry which is preliminary data.</text>
</comment>
<evidence type="ECO:0000256" key="9">
    <source>
        <dbReference type="ARBA" id="ARBA00023303"/>
    </source>
</evidence>
<comment type="subcellular location">
    <subcellularLocation>
        <location evidence="1 12">Cell membrane</location>
        <topology evidence="1 12">Multi-pass membrane protein</topology>
    </subcellularLocation>
</comment>
<dbReference type="GeneID" id="95766023"/>
<evidence type="ECO:0000256" key="6">
    <source>
        <dbReference type="ARBA" id="ARBA00023053"/>
    </source>
</evidence>
<evidence type="ECO:0000256" key="1">
    <source>
        <dbReference type="ARBA" id="ARBA00004651"/>
    </source>
</evidence>
<dbReference type="GO" id="GO:0046872">
    <property type="term" value="F:metal ion binding"/>
    <property type="evidence" value="ECO:0007669"/>
    <property type="project" value="UniProtKB-KW"/>
</dbReference>
<feature type="binding site" evidence="12">
    <location>
        <position position="79"/>
    </location>
    <ligand>
        <name>Na(+)</name>
        <dbReference type="ChEBI" id="CHEBI:29101"/>
        <note>structural</note>
    </ligand>
</feature>
<dbReference type="HAMAP" id="MF_00454">
    <property type="entry name" value="FluC"/>
    <property type="match status" value="1"/>
</dbReference>
<keyword evidence="8 12" id="KW-0472">Membrane</keyword>
<evidence type="ECO:0000313" key="16">
    <source>
        <dbReference type="Proteomes" id="UP001245370"/>
    </source>
</evidence>
<evidence type="ECO:0000313" key="15">
    <source>
        <dbReference type="Proteomes" id="UP001144397"/>
    </source>
</evidence>
<dbReference type="AlphaFoldDB" id="A0A9W6CRM4"/>
<evidence type="ECO:0000256" key="3">
    <source>
        <dbReference type="ARBA" id="ARBA00022519"/>
    </source>
</evidence>
<keyword evidence="12" id="KW-0479">Metal-binding</keyword>
<dbReference type="GO" id="GO:0140114">
    <property type="term" value="P:cellular detoxification of fluoride"/>
    <property type="evidence" value="ECO:0007669"/>
    <property type="project" value="UniProtKB-UniRule"/>
</dbReference>
<comment type="catalytic activity">
    <reaction evidence="11">
        <text>fluoride(in) = fluoride(out)</text>
        <dbReference type="Rhea" id="RHEA:76159"/>
        <dbReference type="ChEBI" id="CHEBI:17051"/>
    </reaction>
    <physiologicalReaction direction="left-to-right" evidence="11">
        <dbReference type="Rhea" id="RHEA:76160"/>
    </physiologicalReaction>
</comment>
<dbReference type="NCBIfam" id="TIGR00494">
    <property type="entry name" value="crcB"/>
    <property type="match status" value="1"/>
</dbReference>
<dbReference type="PANTHER" id="PTHR28259:SF1">
    <property type="entry name" value="FLUORIDE EXPORT PROTEIN 1-RELATED"/>
    <property type="match status" value="1"/>
</dbReference>
<keyword evidence="6 12" id="KW-0915">Sodium</keyword>
<keyword evidence="16" id="KW-1185">Reference proteome</keyword>
<evidence type="ECO:0000313" key="14">
    <source>
        <dbReference type="EMBL" id="MDR6336212.1"/>
    </source>
</evidence>
<keyword evidence="12" id="KW-0813">Transport</keyword>
<evidence type="ECO:0000256" key="8">
    <source>
        <dbReference type="ARBA" id="ARBA00023136"/>
    </source>
</evidence>
<dbReference type="NCBIfam" id="NF010794">
    <property type="entry name" value="PRK14198.1"/>
    <property type="match status" value="1"/>
</dbReference>
<accession>A0A9W6CRM4</accession>
<comment type="function">
    <text evidence="12">Fluoride-specific ion channel. Important for reducing fluoride concentration in the cell, thus reducing its toxicity.</text>
</comment>
<evidence type="ECO:0000256" key="12">
    <source>
        <dbReference type="HAMAP-Rule" id="MF_00454"/>
    </source>
</evidence>
<keyword evidence="2 12" id="KW-1003">Cell membrane</keyword>
<dbReference type="Pfam" id="PF02537">
    <property type="entry name" value="CRCB"/>
    <property type="match status" value="1"/>
</dbReference>
<dbReference type="GO" id="GO:0062054">
    <property type="term" value="F:fluoride channel activity"/>
    <property type="evidence" value="ECO:0007669"/>
    <property type="project" value="UniProtKB-UniRule"/>
</dbReference>
<reference evidence="14 16" key="2">
    <citation type="submission" date="2023-07" db="EMBL/GenBank/DDBJ databases">
        <title>Genomic Encyclopedia of Type Strains, Phase IV (KMG-IV): sequencing the most valuable type-strain genomes for metagenomic binning, comparative biology and taxonomic classification.</title>
        <authorList>
            <person name="Goeker M."/>
        </authorList>
    </citation>
    <scope>NUCLEOTIDE SEQUENCE [LARGE SCALE GENOMIC DNA]</scope>
    <source>
        <strain evidence="14 16">DSM 338</strain>
    </source>
</reference>
<feature type="transmembrane region" description="Helical" evidence="12">
    <location>
        <begin position="40"/>
        <end position="59"/>
    </location>
</feature>
<evidence type="ECO:0000256" key="2">
    <source>
        <dbReference type="ARBA" id="ARBA00022475"/>
    </source>
</evidence>
<dbReference type="GO" id="GO:0005886">
    <property type="term" value="C:plasma membrane"/>
    <property type="evidence" value="ECO:0007669"/>
    <property type="project" value="UniProtKB-SubCell"/>
</dbReference>
<evidence type="ECO:0000256" key="11">
    <source>
        <dbReference type="ARBA" id="ARBA00035585"/>
    </source>
</evidence>
<keyword evidence="7 12" id="KW-0406">Ion transport</keyword>
<reference evidence="13" key="1">
    <citation type="submission" date="2022-12" db="EMBL/GenBank/DDBJ databases">
        <title>Reference genome sequencing for broad-spectrum identification of bacterial and archaeal isolates by mass spectrometry.</title>
        <authorList>
            <person name="Sekiguchi Y."/>
            <person name="Tourlousse D.M."/>
        </authorList>
    </citation>
    <scope>NUCLEOTIDE SEQUENCE</scope>
    <source>
        <strain evidence="13">301</strain>
    </source>
</reference>
<evidence type="ECO:0000256" key="5">
    <source>
        <dbReference type="ARBA" id="ARBA00022989"/>
    </source>
</evidence>
<dbReference type="EMBL" id="JAVDPY010000011">
    <property type="protein sequence ID" value="MDR6336212.1"/>
    <property type="molecule type" value="Genomic_DNA"/>
</dbReference>
<organism evidence="13 15">
    <name type="scientific">Xanthobacter flavus</name>
    <dbReference type="NCBI Taxonomy" id="281"/>
    <lineage>
        <taxon>Bacteria</taxon>
        <taxon>Pseudomonadati</taxon>
        <taxon>Pseudomonadota</taxon>
        <taxon>Alphaproteobacteria</taxon>
        <taxon>Hyphomicrobiales</taxon>
        <taxon>Xanthobacteraceae</taxon>
        <taxon>Xanthobacter</taxon>
    </lineage>
</organism>
<dbReference type="RefSeq" id="WP_229644945.1">
    <property type="nucleotide sequence ID" value="NZ_BSDO01000021.1"/>
</dbReference>
<keyword evidence="9 12" id="KW-0407">Ion channel</keyword>
<comment type="similarity">
    <text evidence="10 12">Belongs to the fluoride channel Fluc/FEX (TC 1.A.43) family.</text>
</comment>
<protein>
    <recommendedName>
        <fullName evidence="12">Fluoride-specific ion channel FluC</fullName>
    </recommendedName>
</protein>
<sequence>MTLPPALIVFLGAGLGGTIRHFVNMAVPRLLGTGFPFATFLINVSGSLIMGLMAGYLAFKDGETWTQPVRLFLTTGVLGGYTTFSTFSLDFLYLAERGELGMALAYALGSVLLGFGGVWAGIMLVRSLT</sequence>
<keyword evidence="5 12" id="KW-1133">Transmembrane helix</keyword>
<gene>
    <name evidence="12 13" type="primary">crcB</name>
    <name evidence="12" type="synonym">fluC</name>
    <name evidence="14" type="ORF">GGQ86_004711</name>
    <name evidence="13" type="ORF">XFLAVUS301_52530</name>
</gene>
<dbReference type="Proteomes" id="UP001245370">
    <property type="component" value="Unassembled WGS sequence"/>
</dbReference>
<evidence type="ECO:0000313" key="13">
    <source>
        <dbReference type="EMBL" id="GLI25579.1"/>
    </source>
</evidence>
<feature type="binding site" evidence="12">
    <location>
        <position position="82"/>
    </location>
    <ligand>
        <name>Na(+)</name>
        <dbReference type="ChEBI" id="CHEBI:29101"/>
        <note>structural</note>
    </ligand>
</feature>
<comment type="activity regulation">
    <text evidence="12">Na(+) is not transported, but it plays an essential structural role and its presence is essential for fluoride channel function.</text>
</comment>
<keyword evidence="4 12" id="KW-0812">Transmembrane</keyword>